<keyword evidence="4" id="KW-1185">Reference proteome</keyword>
<reference evidence="3 4" key="1">
    <citation type="submission" date="2017-06" db="EMBL/GenBank/DDBJ databases">
        <authorList>
            <person name="Kim H.J."/>
            <person name="Triplett B.A."/>
        </authorList>
    </citation>
    <scope>NUCLEOTIDE SEQUENCE [LARGE SCALE GENOMIC DNA]</scope>
    <source>
        <strain evidence="3 4">DSM 29052</strain>
    </source>
</reference>
<evidence type="ECO:0000313" key="3">
    <source>
        <dbReference type="EMBL" id="SNR62318.1"/>
    </source>
</evidence>
<dbReference type="Proteomes" id="UP000198417">
    <property type="component" value="Unassembled WGS sequence"/>
</dbReference>
<gene>
    <name evidence="3" type="ORF">SAMN06265370_11325</name>
</gene>
<dbReference type="InterPro" id="IPR013096">
    <property type="entry name" value="Cupin_2"/>
</dbReference>
<feature type="domain" description="HTH cro/C1-type" evidence="2">
    <location>
        <begin position="9"/>
        <end position="63"/>
    </location>
</feature>
<dbReference type="AlphaFoldDB" id="A0A238XUU4"/>
<dbReference type="PROSITE" id="PS50943">
    <property type="entry name" value="HTH_CROC1"/>
    <property type="match status" value="1"/>
</dbReference>
<dbReference type="InterPro" id="IPR050807">
    <property type="entry name" value="TransReg_Diox_bact_type"/>
</dbReference>
<dbReference type="GO" id="GO:0005829">
    <property type="term" value="C:cytosol"/>
    <property type="evidence" value="ECO:0007669"/>
    <property type="project" value="TreeGrafter"/>
</dbReference>
<evidence type="ECO:0000313" key="4">
    <source>
        <dbReference type="Proteomes" id="UP000198417"/>
    </source>
</evidence>
<dbReference type="Pfam" id="PF13560">
    <property type="entry name" value="HTH_31"/>
    <property type="match status" value="1"/>
</dbReference>
<dbReference type="SMART" id="SM00530">
    <property type="entry name" value="HTH_XRE"/>
    <property type="match status" value="1"/>
</dbReference>
<dbReference type="CDD" id="cd00093">
    <property type="entry name" value="HTH_XRE"/>
    <property type="match status" value="1"/>
</dbReference>
<organism evidence="3 4">
    <name type="scientific">Puniceibacterium sediminis</name>
    <dbReference type="NCBI Taxonomy" id="1608407"/>
    <lineage>
        <taxon>Bacteria</taxon>
        <taxon>Pseudomonadati</taxon>
        <taxon>Pseudomonadota</taxon>
        <taxon>Alphaproteobacteria</taxon>
        <taxon>Rhodobacterales</taxon>
        <taxon>Paracoccaceae</taxon>
        <taxon>Puniceibacterium</taxon>
    </lineage>
</organism>
<dbReference type="GO" id="GO:0003677">
    <property type="term" value="F:DNA binding"/>
    <property type="evidence" value="ECO:0007669"/>
    <property type="project" value="UniProtKB-KW"/>
</dbReference>
<dbReference type="InterPro" id="IPR011051">
    <property type="entry name" value="RmlC_Cupin_sf"/>
</dbReference>
<evidence type="ECO:0000259" key="2">
    <source>
        <dbReference type="PROSITE" id="PS50943"/>
    </source>
</evidence>
<accession>A0A238XUU4</accession>
<dbReference type="Gene3D" id="1.10.260.40">
    <property type="entry name" value="lambda repressor-like DNA-binding domains"/>
    <property type="match status" value="1"/>
</dbReference>
<dbReference type="InterPro" id="IPR014710">
    <property type="entry name" value="RmlC-like_jellyroll"/>
</dbReference>
<dbReference type="RefSeq" id="WP_176439144.1">
    <property type="nucleotide sequence ID" value="NZ_FZNN01000013.1"/>
</dbReference>
<dbReference type="PANTHER" id="PTHR46797">
    <property type="entry name" value="HTH-TYPE TRANSCRIPTIONAL REGULATOR"/>
    <property type="match status" value="1"/>
</dbReference>
<protein>
    <submittedName>
        <fullName evidence="3">Transcriptional regulator, XRE family with cupin sensor</fullName>
    </submittedName>
</protein>
<dbReference type="SUPFAM" id="SSF51182">
    <property type="entry name" value="RmlC-like cupins"/>
    <property type="match status" value="1"/>
</dbReference>
<evidence type="ECO:0000256" key="1">
    <source>
        <dbReference type="ARBA" id="ARBA00023125"/>
    </source>
</evidence>
<dbReference type="Pfam" id="PF07883">
    <property type="entry name" value="Cupin_2"/>
    <property type="match status" value="1"/>
</dbReference>
<dbReference type="CDD" id="cd02209">
    <property type="entry name" value="cupin_XRE_C"/>
    <property type="match status" value="1"/>
</dbReference>
<dbReference type="GO" id="GO:0003700">
    <property type="term" value="F:DNA-binding transcription factor activity"/>
    <property type="evidence" value="ECO:0007669"/>
    <property type="project" value="TreeGrafter"/>
</dbReference>
<name>A0A238XUU4_9RHOB</name>
<dbReference type="InterPro" id="IPR010982">
    <property type="entry name" value="Lambda_DNA-bd_dom_sf"/>
</dbReference>
<dbReference type="Gene3D" id="2.60.120.10">
    <property type="entry name" value="Jelly Rolls"/>
    <property type="match status" value="1"/>
</dbReference>
<sequence>MELDVGRRLKSVRNATGLSQRQLARQAGVTNGLISMIEQGRSSPSIASLKRILDAVPMTFSEFFADDGPDVETFVHRSDELREINLGAALDLSEEAADLLSLRQVGNASRHTIQMLHEVYSPGADTGPELYTHKGEEAGIVIEGQIALTVASRTEVLGPGDAYIFESSKPHRFHNSFTERCVIISACTPPSF</sequence>
<dbReference type="EMBL" id="FZNN01000013">
    <property type="protein sequence ID" value="SNR62318.1"/>
    <property type="molecule type" value="Genomic_DNA"/>
</dbReference>
<dbReference type="InterPro" id="IPR001387">
    <property type="entry name" value="Cro/C1-type_HTH"/>
</dbReference>
<proteinExistence type="predicted"/>
<dbReference type="SUPFAM" id="SSF47413">
    <property type="entry name" value="lambda repressor-like DNA-binding domains"/>
    <property type="match status" value="1"/>
</dbReference>
<keyword evidence="1" id="KW-0238">DNA-binding</keyword>
<dbReference type="PANTHER" id="PTHR46797:SF11">
    <property type="entry name" value="HTH-TYPE TRANSCRIPTIONAL REGULATOR PUUR"/>
    <property type="match status" value="1"/>
</dbReference>